<name>A0A9Q8Q3I1_9GAMM</name>
<reference evidence="2" key="1">
    <citation type="submission" date="2022-03" db="EMBL/GenBank/DDBJ databases">
        <title>ESBL-producing Moellerella wisconsensis and Escherichia marmotae isolated from wild game meat.</title>
        <authorList>
            <person name="Biggel M."/>
        </authorList>
    </citation>
    <scope>NUCLEOTIDE SEQUENCE</scope>
    <source>
        <strain evidence="2">W51</strain>
        <plasmid evidence="2">pW51-a</plasmid>
    </source>
</reference>
<feature type="chain" id="PRO_5040397930" evidence="1">
    <location>
        <begin position="23"/>
        <end position="140"/>
    </location>
</feature>
<gene>
    <name evidence="2" type="ORF">MNY72_17315</name>
</gene>
<sequence>MKLPIATLIIIMLSLGFATAKAAPLPNEAIGEIAGSHGAVLTSIAECRAYIESPSSRGQEVALKMQQALHKALGAEESTDERAQAMTEKMRENIEQFTGQLKTQFDEIGAGPDFRREKCEQLIAGSIARAEQVDIKYGVK</sequence>
<organism evidence="2 3">
    <name type="scientific">Moellerella wisconsensis</name>
    <dbReference type="NCBI Taxonomy" id="158849"/>
    <lineage>
        <taxon>Bacteria</taxon>
        <taxon>Pseudomonadati</taxon>
        <taxon>Pseudomonadota</taxon>
        <taxon>Gammaproteobacteria</taxon>
        <taxon>Enterobacterales</taxon>
        <taxon>Morganellaceae</taxon>
        <taxon>Moellerella</taxon>
    </lineage>
</organism>
<evidence type="ECO:0000256" key="1">
    <source>
        <dbReference type="SAM" id="SignalP"/>
    </source>
</evidence>
<accession>A0A9Q8Q3I1</accession>
<geneLocation type="plasmid" evidence="2 3">
    <name>pW51-a</name>
</geneLocation>
<keyword evidence="1" id="KW-0732">Signal</keyword>
<feature type="signal peptide" evidence="1">
    <location>
        <begin position="1"/>
        <end position="22"/>
    </location>
</feature>
<dbReference type="AlphaFoldDB" id="A0A9Q8Q3I1"/>
<evidence type="ECO:0000313" key="2">
    <source>
        <dbReference type="EMBL" id="UNH32483.1"/>
    </source>
</evidence>
<dbReference type="EMBL" id="CP093246">
    <property type="protein sequence ID" value="UNH32483.1"/>
    <property type="molecule type" value="Genomic_DNA"/>
</dbReference>
<dbReference type="Proteomes" id="UP000829116">
    <property type="component" value="Plasmid pW51-a"/>
</dbReference>
<evidence type="ECO:0000313" key="3">
    <source>
        <dbReference type="Proteomes" id="UP000829116"/>
    </source>
</evidence>
<keyword evidence="2" id="KW-0614">Plasmid</keyword>
<proteinExistence type="predicted"/>
<dbReference type="RefSeq" id="WP_137022600.1">
    <property type="nucleotide sequence ID" value="NZ_CAWQWN010000002.1"/>
</dbReference>
<protein>
    <submittedName>
        <fullName evidence="2">Uncharacterized protein</fullName>
    </submittedName>
</protein>